<reference evidence="1" key="1">
    <citation type="submission" date="2021-05" db="EMBL/GenBank/DDBJ databases">
        <authorList>
            <person name="Alioto T."/>
            <person name="Alioto T."/>
            <person name="Gomez Garrido J."/>
        </authorList>
    </citation>
    <scope>NUCLEOTIDE SEQUENCE</scope>
</reference>
<organism evidence="1">
    <name type="scientific">Cacopsylla melanoneura</name>
    <dbReference type="NCBI Taxonomy" id="428564"/>
    <lineage>
        <taxon>Eukaryota</taxon>
        <taxon>Metazoa</taxon>
        <taxon>Ecdysozoa</taxon>
        <taxon>Arthropoda</taxon>
        <taxon>Hexapoda</taxon>
        <taxon>Insecta</taxon>
        <taxon>Pterygota</taxon>
        <taxon>Neoptera</taxon>
        <taxon>Paraneoptera</taxon>
        <taxon>Hemiptera</taxon>
        <taxon>Sternorrhyncha</taxon>
        <taxon>Psylloidea</taxon>
        <taxon>Psyllidae</taxon>
        <taxon>Psyllinae</taxon>
        <taxon>Cacopsylla</taxon>
    </lineage>
</organism>
<proteinExistence type="predicted"/>
<evidence type="ECO:0000313" key="1">
    <source>
        <dbReference type="EMBL" id="CAG6657944.1"/>
    </source>
</evidence>
<protein>
    <submittedName>
        <fullName evidence="1">Uncharacterized protein</fullName>
    </submittedName>
</protein>
<name>A0A8D8S016_9HEMI</name>
<dbReference type="EMBL" id="HBUF01190117">
    <property type="protein sequence ID" value="CAG6657944.1"/>
    <property type="molecule type" value="Transcribed_RNA"/>
</dbReference>
<accession>A0A8D8S016</accession>
<dbReference type="EMBL" id="HBUF01190116">
    <property type="protein sequence ID" value="CAG6657943.1"/>
    <property type="molecule type" value="Transcribed_RNA"/>
</dbReference>
<dbReference type="AlphaFoldDB" id="A0A8D8S016"/>
<sequence>MYIFIAYWFTFFLLLFRGGKKLIEKICKLQFFSPTSVLNLTLSWFTSFILCKIKIIYFETFGNLYARRLNVSSTPWGRNYFEDGGEEIKGIWWGLQYNVGMLQVSWDPCMSMIKLFYL</sequence>